<dbReference type="Gene3D" id="1.10.10.10">
    <property type="entry name" value="Winged helix-like DNA-binding domain superfamily/Winged helix DNA-binding domain"/>
    <property type="match status" value="1"/>
</dbReference>
<organism evidence="1 2">
    <name type="scientific">Triparma columacea</name>
    <dbReference type="NCBI Taxonomy" id="722753"/>
    <lineage>
        <taxon>Eukaryota</taxon>
        <taxon>Sar</taxon>
        <taxon>Stramenopiles</taxon>
        <taxon>Ochrophyta</taxon>
        <taxon>Bolidophyceae</taxon>
        <taxon>Parmales</taxon>
        <taxon>Triparmaceae</taxon>
        <taxon>Triparma</taxon>
    </lineage>
</organism>
<reference evidence="2" key="1">
    <citation type="journal article" date="2023" name="Commun. Biol.">
        <title>Genome analysis of Parmales, the sister group of diatoms, reveals the evolutionary specialization of diatoms from phago-mixotrophs to photoautotrophs.</title>
        <authorList>
            <person name="Ban H."/>
            <person name="Sato S."/>
            <person name="Yoshikawa S."/>
            <person name="Yamada K."/>
            <person name="Nakamura Y."/>
            <person name="Ichinomiya M."/>
            <person name="Sato N."/>
            <person name="Blanc-Mathieu R."/>
            <person name="Endo H."/>
            <person name="Kuwata A."/>
            <person name="Ogata H."/>
        </authorList>
    </citation>
    <scope>NUCLEOTIDE SEQUENCE [LARGE SCALE GENOMIC DNA]</scope>
</reference>
<keyword evidence="2" id="KW-1185">Reference proteome</keyword>
<accession>A0A9W7L580</accession>
<dbReference type="InterPro" id="IPR013324">
    <property type="entry name" value="RNA_pol_sigma_r3/r4-like"/>
</dbReference>
<sequence length="90" mass="10257">MYAASSKHVLSLELPLSHHKDDKRTLSDSLTWDGADPVDNLEVEALRNEPINVMDELDDKEKMVVRMRFGLDDGICKTRPELAEVYPECL</sequence>
<gene>
    <name evidence="1" type="ORF">TrCOL_g13171</name>
</gene>
<proteinExistence type="predicted"/>
<dbReference type="EMBL" id="BRYA01000701">
    <property type="protein sequence ID" value="GMI30190.1"/>
    <property type="molecule type" value="Genomic_DNA"/>
</dbReference>
<dbReference type="AlphaFoldDB" id="A0A9W7L580"/>
<comment type="caution">
    <text evidence="1">The sequence shown here is derived from an EMBL/GenBank/DDBJ whole genome shotgun (WGS) entry which is preliminary data.</text>
</comment>
<dbReference type="SUPFAM" id="SSF88659">
    <property type="entry name" value="Sigma3 and sigma4 domains of RNA polymerase sigma factors"/>
    <property type="match status" value="1"/>
</dbReference>
<evidence type="ECO:0000313" key="2">
    <source>
        <dbReference type="Proteomes" id="UP001165065"/>
    </source>
</evidence>
<name>A0A9W7L580_9STRA</name>
<dbReference type="InterPro" id="IPR036388">
    <property type="entry name" value="WH-like_DNA-bd_sf"/>
</dbReference>
<evidence type="ECO:0000313" key="1">
    <source>
        <dbReference type="EMBL" id="GMI30190.1"/>
    </source>
</evidence>
<protein>
    <submittedName>
        <fullName evidence="1">Uncharacterized protein</fullName>
    </submittedName>
</protein>
<dbReference type="Proteomes" id="UP001165065">
    <property type="component" value="Unassembled WGS sequence"/>
</dbReference>